<evidence type="ECO:0000256" key="3">
    <source>
        <dbReference type="ARBA" id="ARBA00022475"/>
    </source>
</evidence>
<protein>
    <submittedName>
        <fullName evidence="8">Flagellar biosynthesis protein FlhA</fullName>
    </submittedName>
</protein>
<keyword evidence="9" id="KW-1185">Reference proteome</keyword>
<dbReference type="InterPro" id="IPR042196">
    <property type="entry name" value="FHIPEP_4"/>
</dbReference>
<evidence type="ECO:0000256" key="6">
    <source>
        <dbReference type="ARBA" id="ARBA00023136"/>
    </source>
</evidence>
<keyword evidence="8" id="KW-0966">Cell projection</keyword>
<dbReference type="InterPro" id="IPR042194">
    <property type="entry name" value="FHIPEP_1"/>
</dbReference>
<keyword evidence="5 7" id="KW-1133">Transmembrane helix</keyword>
<keyword evidence="8" id="KW-0282">Flagellum</keyword>
<dbReference type="GO" id="GO:0009306">
    <property type="term" value="P:protein secretion"/>
    <property type="evidence" value="ECO:0007669"/>
    <property type="project" value="InterPro"/>
</dbReference>
<comment type="similarity">
    <text evidence="2">Belongs to the FHIPEP (flagella/HR/invasion proteins export pore) family.</text>
</comment>
<evidence type="ECO:0000256" key="1">
    <source>
        <dbReference type="ARBA" id="ARBA00004651"/>
    </source>
</evidence>
<dbReference type="Pfam" id="PF00771">
    <property type="entry name" value="FHIPEP"/>
    <property type="match status" value="1"/>
</dbReference>
<dbReference type="PANTHER" id="PTHR30161">
    <property type="entry name" value="FLAGELLAR EXPORT PROTEIN, MEMBRANE FLHA SUBUNIT-RELATED"/>
    <property type="match status" value="1"/>
</dbReference>
<feature type="transmembrane region" description="Helical" evidence="7">
    <location>
        <begin position="247"/>
        <end position="269"/>
    </location>
</feature>
<feature type="transmembrane region" description="Helical" evidence="7">
    <location>
        <begin position="39"/>
        <end position="61"/>
    </location>
</feature>
<dbReference type="PANTHER" id="PTHR30161:SF1">
    <property type="entry name" value="FLAGELLAR BIOSYNTHESIS PROTEIN FLHA-RELATED"/>
    <property type="match status" value="1"/>
</dbReference>
<gene>
    <name evidence="8" type="ORF">ASILVAE211_06960</name>
</gene>
<name>A0A963YQS7_9PROT</name>
<accession>A0A963YQS7</accession>
<sequence>MNEAALARAPRRITLSDLSGPIVILLILAMLVVPLPPVAISFLFALNISTGLVILAASLYIASPADFSAFPSVLLATTLMRLALNVATARAILLHGASGPDAAGRVIEAFGQFVVGGNYVVGGIVFFILIIINFVVVTRGASRVAEVSARFMLDSLPGRQLAIDAEINAGMLTPQAAEKRREHLRREADFFGAMDGASKFVRGDVVAAMIILAVNMVGGLIIGTLQAGLPLADAARTYTLLTVGDGLAAQIPSLTISIAAGLVVTRVASSEDLGQQIRSQISRYPQALAIAGAVMATIGLVPGMAHLPFLLIALALAVIVWRLLRAESTQQTPPAVAAGIAGEPRIDTIGDVTGVDPVGMGIGYALTPMVAAGEGKLLHRLTAVRQRYGRKMGFLIPAVHIRDSSELTPHGYRFTLRGAAVGHGEAWPGQWLAIEGPMVTERMTAGRPIRDPAFGQAAIWIAQTAIPEAEERGYTVVDAPSAIATHFAEVLKRHGAELLGRAQVETLIARLAETAPRLAEDLRTNLPIGLIRQVLQALLSEDVSIRDFERIAEALVDASTTTGKDSEVLLAAVRRHLGRYLVTPFLGPDLTLRVAVLQPPLEDLVGRSLRAAREAGIGPEVETDTAVHLRDAARHAAAALTERGRKPVIVIQGALRRAVAKTIGSIIPVLALDEIPETLALQVVFTATPGGSDG</sequence>
<evidence type="ECO:0000256" key="7">
    <source>
        <dbReference type="SAM" id="Phobius"/>
    </source>
</evidence>
<keyword evidence="4 7" id="KW-0812">Transmembrane</keyword>
<feature type="transmembrane region" description="Helical" evidence="7">
    <location>
        <begin position="205"/>
        <end position="227"/>
    </location>
</feature>
<dbReference type="Gene3D" id="1.10.8.540">
    <property type="entry name" value="FHIPEP family, domain 3"/>
    <property type="match status" value="1"/>
</dbReference>
<dbReference type="GO" id="GO:0005886">
    <property type="term" value="C:plasma membrane"/>
    <property type="evidence" value="ECO:0007669"/>
    <property type="project" value="UniProtKB-SubCell"/>
</dbReference>
<evidence type="ECO:0000256" key="4">
    <source>
        <dbReference type="ARBA" id="ARBA00022692"/>
    </source>
</evidence>
<reference evidence="8" key="2">
    <citation type="submission" date="2021-01" db="EMBL/GenBank/DDBJ databases">
        <authorList>
            <person name="Mieszkin S."/>
            <person name="Pouder E."/>
            <person name="Alain K."/>
        </authorList>
    </citation>
    <scope>NUCLEOTIDE SEQUENCE</scope>
    <source>
        <strain evidence="8">HW T2.11</strain>
    </source>
</reference>
<feature type="transmembrane region" description="Helical" evidence="7">
    <location>
        <begin position="113"/>
        <end position="136"/>
    </location>
</feature>
<dbReference type="PIRSF" id="PIRSF005419">
    <property type="entry name" value="FlhA"/>
    <property type="match status" value="1"/>
</dbReference>
<dbReference type="GO" id="GO:0044780">
    <property type="term" value="P:bacterial-type flagellum assembly"/>
    <property type="evidence" value="ECO:0007669"/>
    <property type="project" value="TreeGrafter"/>
</dbReference>
<keyword evidence="6 7" id="KW-0472">Membrane</keyword>
<evidence type="ECO:0000256" key="2">
    <source>
        <dbReference type="ARBA" id="ARBA00008835"/>
    </source>
</evidence>
<evidence type="ECO:0000256" key="5">
    <source>
        <dbReference type="ARBA" id="ARBA00022989"/>
    </source>
</evidence>
<dbReference type="InterPro" id="IPR042193">
    <property type="entry name" value="FHIPEP_3"/>
</dbReference>
<organism evidence="8 9">
    <name type="scientific">Acidisoma silvae</name>
    <dbReference type="NCBI Taxonomy" id="2802396"/>
    <lineage>
        <taxon>Bacteria</taxon>
        <taxon>Pseudomonadati</taxon>
        <taxon>Pseudomonadota</taxon>
        <taxon>Alphaproteobacteria</taxon>
        <taxon>Acetobacterales</taxon>
        <taxon>Acidocellaceae</taxon>
        <taxon>Acidisoma</taxon>
    </lineage>
</organism>
<proteinExistence type="inferred from homology"/>
<dbReference type="RefSeq" id="WP_227320573.1">
    <property type="nucleotide sequence ID" value="NZ_JAESVB010000002.1"/>
</dbReference>
<keyword evidence="8" id="KW-0969">Cilium</keyword>
<dbReference type="PRINTS" id="PR00949">
    <property type="entry name" value="TYPE3IMAPROT"/>
</dbReference>
<reference evidence="8" key="1">
    <citation type="journal article" date="2021" name="Microorganisms">
        <title>Acidisoma silvae sp. nov. and Acidisomacellulosilytica sp. nov., Two Acidophilic Bacteria Isolated from Decaying Wood, Hydrolyzing Cellulose and Producing Poly-3-hydroxybutyrate.</title>
        <authorList>
            <person name="Mieszkin S."/>
            <person name="Pouder E."/>
            <person name="Uroz S."/>
            <person name="Simon-Colin C."/>
            <person name="Alain K."/>
        </authorList>
    </citation>
    <scope>NUCLEOTIDE SEQUENCE</scope>
    <source>
        <strain evidence="8">HW T2.11</strain>
    </source>
</reference>
<dbReference type="EMBL" id="JAESVB010000002">
    <property type="protein sequence ID" value="MCB8874917.1"/>
    <property type="molecule type" value="Genomic_DNA"/>
</dbReference>
<evidence type="ECO:0000313" key="8">
    <source>
        <dbReference type="EMBL" id="MCB8874917.1"/>
    </source>
</evidence>
<dbReference type="Gene3D" id="3.40.50.12790">
    <property type="entry name" value="FHIPEP family, domain 4"/>
    <property type="match status" value="1"/>
</dbReference>
<feature type="transmembrane region" description="Helical" evidence="7">
    <location>
        <begin position="12"/>
        <end position="33"/>
    </location>
</feature>
<comment type="caution">
    <text evidence="8">The sequence shown here is derived from an EMBL/GenBank/DDBJ whole genome shotgun (WGS) entry which is preliminary data.</text>
</comment>
<keyword evidence="3" id="KW-1003">Cell membrane</keyword>
<dbReference type="AlphaFoldDB" id="A0A963YQS7"/>
<feature type="transmembrane region" description="Helical" evidence="7">
    <location>
        <begin position="73"/>
        <end position="93"/>
    </location>
</feature>
<dbReference type="Proteomes" id="UP000708298">
    <property type="component" value="Unassembled WGS sequence"/>
</dbReference>
<evidence type="ECO:0000313" key="9">
    <source>
        <dbReference type="Proteomes" id="UP000708298"/>
    </source>
</evidence>
<comment type="subcellular location">
    <subcellularLocation>
        <location evidence="1">Cell membrane</location>
        <topology evidence="1">Multi-pass membrane protein</topology>
    </subcellularLocation>
</comment>
<dbReference type="InterPro" id="IPR001712">
    <property type="entry name" value="T3SS_FHIPEP"/>
</dbReference>
<dbReference type="Gene3D" id="3.40.30.60">
    <property type="entry name" value="FHIPEP family, domain 1"/>
    <property type="match status" value="1"/>
</dbReference>
<feature type="transmembrane region" description="Helical" evidence="7">
    <location>
        <begin position="307"/>
        <end position="324"/>
    </location>
</feature>